<organism evidence="3 4">
    <name type="scientific">Hydromonas duriensis</name>
    <dbReference type="NCBI Taxonomy" id="1527608"/>
    <lineage>
        <taxon>Bacteria</taxon>
        <taxon>Pseudomonadati</taxon>
        <taxon>Pseudomonadota</taxon>
        <taxon>Betaproteobacteria</taxon>
        <taxon>Burkholderiales</taxon>
        <taxon>Burkholderiaceae</taxon>
        <taxon>Hydromonas</taxon>
    </lineage>
</organism>
<keyword evidence="4" id="KW-1185">Reference proteome</keyword>
<reference evidence="3 4" key="1">
    <citation type="submission" date="2019-03" db="EMBL/GenBank/DDBJ databases">
        <title>Genomic Encyclopedia of Type Strains, Phase IV (KMG-IV): sequencing the most valuable type-strain genomes for metagenomic binning, comparative biology and taxonomic classification.</title>
        <authorList>
            <person name="Goeker M."/>
        </authorList>
    </citation>
    <scope>NUCLEOTIDE SEQUENCE [LARGE SCALE GENOMIC DNA]</scope>
    <source>
        <strain evidence="3 4">DSM 102852</strain>
    </source>
</reference>
<feature type="region of interest" description="Disordered" evidence="1">
    <location>
        <begin position="1"/>
        <end position="32"/>
    </location>
</feature>
<evidence type="ECO:0000313" key="4">
    <source>
        <dbReference type="Proteomes" id="UP000294480"/>
    </source>
</evidence>
<dbReference type="InterPro" id="IPR008579">
    <property type="entry name" value="UGlyAH_Cupin_dom"/>
</dbReference>
<dbReference type="OrthoDB" id="9799053at2"/>
<dbReference type="Proteomes" id="UP000294480">
    <property type="component" value="Unassembled WGS sequence"/>
</dbReference>
<comment type="caution">
    <text evidence="3">The sequence shown here is derived from an EMBL/GenBank/DDBJ whole genome shotgun (WGS) entry which is preliminary data.</text>
</comment>
<dbReference type="CDD" id="cd02227">
    <property type="entry name" value="cupin_TM1112-like"/>
    <property type="match status" value="1"/>
</dbReference>
<feature type="domain" description="(S)-ureidoglycine aminohydrolase cupin" evidence="2">
    <location>
        <begin position="40"/>
        <end position="113"/>
    </location>
</feature>
<name>A0A4R6YBW1_9BURK</name>
<dbReference type="AlphaFoldDB" id="A0A4R6YBW1"/>
<proteinExistence type="predicted"/>
<dbReference type="InterPro" id="IPR011051">
    <property type="entry name" value="RmlC_Cupin_sf"/>
</dbReference>
<dbReference type="Gene3D" id="2.60.120.10">
    <property type="entry name" value="Jelly Rolls"/>
    <property type="match status" value="1"/>
</dbReference>
<evidence type="ECO:0000256" key="1">
    <source>
        <dbReference type="SAM" id="MobiDB-lite"/>
    </source>
</evidence>
<dbReference type="PANTHER" id="PTHR40943">
    <property type="entry name" value="CYTOPLASMIC PROTEIN-RELATED"/>
    <property type="match status" value="1"/>
</dbReference>
<sequence>MARIQLFSDTPPAPEYDHPRPDRIVSGQPKRTTWNHFTNNSGEVYMGIWSSEVGAWRIEMGATEDEYFFVTAGRGRIIAEDGETREFTVGDAVVIPAGFKGVFEVLDDLTKHYVISERKA</sequence>
<evidence type="ECO:0000259" key="2">
    <source>
        <dbReference type="Pfam" id="PF05899"/>
    </source>
</evidence>
<dbReference type="EMBL" id="SNZE01000001">
    <property type="protein sequence ID" value="TDR33091.1"/>
    <property type="molecule type" value="Genomic_DNA"/>
</dbReference>
<dbReference type="SUPFAM" id="SSF51182">
    <property type="entry name" value="RmlC-like cupins"/>
    <property type="match status" value="1"/>
</dbReference>
<dbReference type="RefSeq" id="WP_133618778.1">
    <property type="nucleotide sequence ID" value="NZ_SNZE01000001.1"/>
</dbReference>
<protein>
    <recommendedName>
        <fullName evidence="2">(S)-ureidoglycine aminohydrolase cupin domain-containing protein</fullName>
    </recommendedName>
</protein>
<evidence type="ECO:0000313" key="3">
    <source>
        <dbReference type="EMBL" id="TDR33091.1"/>
    </source>
</evidence>
<dbReference type="Pfam" id="PF05899">
    <property type="entry name" value="Cupin_3"/>
    <property type="match status" value="1"/>
</dbReference>
<accession>A0A4R6YBW1</accession>
<dbReference type="InterPro" id="IPR014710">
    <property type="entry name" value="RmlC-like_jellyroll"/>
</dbReference>
<gene>
    <name evidence="3" type="ORF">DFR44_101141</name>
</gene>
<dbReference type="PANTHER" id="PTHR40943:SF2">
    <property type="entry name" value="(S)-UREIDOGLYCINE AMINOHYDROLASE CUPIN DOMAIN-CONTAINING PROTEIN"/>
    <property type="match status" value="1"/>
</dbReference>